<dbReference type="Pfam" id="PF01595">
    <property type="entry name" value="CNNM"/>
    <property type="match status" value="1"/>
</dbReference>
<dbReference type="OrthoDB" id="5353557at2759"/>
<dbReference type="PROSITE" id="PS51846">
    <property type="entry name" value="CNNM"/>
    <property type="match status" value="1"/>
</dbReference>
<evidence type="ECO:0000256" key="3">
    <source>
        <dbReference type="ARBA" id="ARBA00022448"/>
    </source>
</evidence>
<keyword evidence="7 12" id="KW-1133">Transmembrane helix</keyword>
<name>A0A979FMD7_HYAAZ</name>
<evidence type="ECO:0000259" key="16">
    <source>
        <dbReference type="PROSITE" id="PS50042"/>
    </source>
</evidence>
<evidence type="ECO:0000259" key="18">
    <source>
        <dbReference type="PROSITE" id="PS51846"/>
    </source>
</evidence>
<dbReference type="Pfam" id="PF25562">
    <property type="entry name" value="CNBH_CNNM2_C"/>
    <property type="match status" value="1"/>
</dbReference>
<evidence type="ECO:0000313" key="20">
    <source>
        <dbReference type="RefSeq" id="XP_047738210.1"/>
    </source>
</evidence>
<dbReference type="PROSITE" id="PS50042">
    <property type="entry name" value="CNMP_BINDING_3"/>
    <property type="match status" value="1"/>
</dbReference>
<feature type="compositionally biased region" description="Polar residues" evidence="13">
    <location>
        <begin position="1101"/>
        <end position="1113"/>
    </location>
</feature>
<feature type="transmembrane region" description="Helical" evidence="14">
    <location>
        <begin position="463"/>
        <end position="487"/>
    </location>
</feature>
<feature type="transmembrane region" description="Helical" evidence="14">
    <location>
        <begin position="548"/>
        <end position="566"/>
    </location>
</feature>
<evidence type="ECO:0000256" key="4">
    <source>
        <dbReference type="ARBA" id="ARBA00022475"/>
    </source>
</evidence>
<keyword evidence="10 12" id="KW-0472">Membrane</keyword>
<gene>
    <name evidence="20" type="primary">LOC108682831</name>
</gene>
<evidence type="ECO:0000256" key="15">
    <source>
        <dbReference type="SAM" id="SignalP"/>
    </source>
</evidence>
<feature type="signal peptide" evidence="15">
    <location>
        <begin position="1"/>
        <end position="23"/>
    </location>
</feature>
<reference evidence="20" key="1">
    <citation type="submission" date="2025-08" db="UniProtKB">
        <authorList>
            <consortium name="RefSeq"/>
        </authorList>
    </citation>
    <scope>IDENTIFICATION</scope>
    <source>
        <tissue evidence="20">Whole organism</tissue>
    </source>
</reference>
<dbReference type="InterPro" id="IPR014710">
    <property type="entry name" value="RmlC-like_jellyroll"/>
</dbReference>
<dbReference type="GeneID" id="108682831"/>
<dbReference type="PANTHER" id="PTHR12064">
    <property type="entry name" value="METAL TRANSPORTER CNNM"/>
    <property type="match status" value="1"/>
</dbReference>
<dbReference type="FunFam" id="3.10.580.10:FF:000001">
    <property type="entry name" value="Putative metal transporter CNNM3 isoform 2"/>
    <property type="match status" value="1"/>
</dbReference>
<dbReference type="CTD" id="5740320"/>
<dbReference type="CDD" id="cd00038">
    <property type="entry name" value="CAP_ED"/>
    <property type="match status" value="1"/>
</dbReference>
<dbReference type="Gene3D" id="2.60.120.10">
    <property type="entry name" value="Jelly Rolls"/>
    <property type="match status" value="1"/>
</dbReference>
<evidence type="ECO:0000256" key="5">
    <source>
        <dbReference type="ARBA" id="ARBA00022692"/>
    </source>
</evidence>
<keyword evidence="19" id="KW-1185">Reference proteome</keyword>
<feature type="region of interest" description="Disordered" evidence="13">
    <location>
        <begin position="988"/>
        <end position="1149"/>
    </location>
</feature>
<dbReference type="SUPFAM" id="SSF54631">
    <property type="entry name" value="CBS-domain pair"/>
    <property type="match status" value="1"/>
</dbReference>
<keyword evidence="4" id="KW-1003">Cell membrane</keyword>
<dbReference type="SUPFAM" id="SSF51206">
    <property type="entry name" value="cAMP-binding domain-like"/>
    <property type="match status" value="1"/>
</dbReference>
<evidence type="ECO:0000259" key="17">
    <source>
        <dbReference type="PROSITE" id="PS51371"/>
    </source>
</evidence>
<dbReference type="InterPro" id="IPR018490">
    <property type="entry name" value="cNMP-bd_dom_sf"/>
</dbReference>
<proteinExistence type="inferred from homology"/>
<feature type="domain" description="CBS" evidence="17">
    <location>
        <begin position="725"/>
        <end position="792"/>
    </location>
</feature>
<dbReference type="InterPro" id="IPR045095">
    <property type="entry name" value="ACDP"/>
</dbReference>
<evidence type="ECO:0000256" key="13">
    <source>
        <dbReference type="SAM" id="MobiDB-lite"/>
    </source>
</evidence>
<feature type="region of interest" description="Disordered" evidence="13">
    <location>
        <begin position="286"/>
        <end position="315"/>
    </location>
</feature>
<dbReference type="Gene3D" id="3.10.580.10">
    <property type="entry name" value="CBS-domain"/>
    <property type="match status" value="1"/>
</dbReference>
<evidence type="ECO:0000256" key="2">
    <source>
        <dbReference type="ARBA" id="ARBA00010484"/>
    </source>
</evidence>
<feature type="chain" id="PRO_5037492542" evidence="15">
    <location>
        <begin position="24"/>
        <end position="1149"/>
    </location>
</feature>
<feature type="domain" description="Cyclic nucleotide-binding" evidence="16">
    <location>
        <begin position="816"/>
        <end position="886"/>
    </location>
</feature>
<keyword evidence="3" id="KW-0813">Transport</keyword>
<dbReference type="GO" id="GO:0022857">
    <property type="term" value="F:transmembrane transporter activity"/>
    <property type="evidence" value="ECO:0007669"/>
    <property type="project" value="TreeGrafter"/>
</dbReference>
<dbReference type="InterPro" id="IPR002550">
    <property type="entry name" value="CNNM"/>
</dbReference>
<feature type="compositionally biased region" description="Polar residues" evidence="13">
    <location>
        <begin position="303"/>
        <end position="314"/>
    </location>
</feature>
<protein>
    <submittedName>
        <fullName evidence="20">Unextended protein</fullName>
    </submittedName>
</protein>
<evidence type="ECO:0000256" key="6">
    <source>
        <dbReference type="ARBA" id="ARBA00022737"/>
    </source>
</evidence>
<dbReference type="InterPro" id="IPR000595">
    <property type="entry name" value="cNMP-bd_dom"/>
</dbReference>
<keyword evidence="6" id="KW-0677">Repeat</keyword>
<dbReference type="InterPro" id="IPR000644">
    <property type="entry name" value="CBS_dom"/>
</dbReference>
<keyword evidence="8" id="KW-0406">Ion transport</keyword>
<feature type="domain" description="CNNM transmembrane" evidence="18">
    <location>
        <begin position="459"/>
        <end position="639"/>
    </location>
</feature>
<keyword evidence="5 12" id="KW-0812">Transmembrane</keyword>
<dbReference type="GO" id="GO:0010960">
    <property type="term" value="P:magnesium ion homeostasis"/>
    <property type="evidence" value="ECO:0007669"/>
    <property type="project" value="InterPro"/>
</dbReference>
<dbReference type="AlphaFoldDB" id="A0A979FMD7"/>
<accession>A0A979FMD7</accession>
<comment type="similarity">
    <text evidence="2">Belongs to the ACDP family.</text>
</comment>
<evidence type="ECO:0000313" key="19">
    <source>
        <dbReference type="Proteomes" id="UP000694843"/>
    </source>
</evidence>
<dbReference type="CDD" id="cd04590">
    <property type="entry name" value="CBS_pair_CorC_HlyC_assoc"/>
    <property type="match status" value="1"/>
</dbReference>
<keyword evidence="15" id="KW-0732">Signal</keyword>
<dbReference type="InterPro" id="IPR046342">
    <property type="entry name" value="CBS_dom_sf"/>
</dbReference>
<keyword evidence="9 11" id="KW-0129">CBS domain</keyword>
<feature type="transmembrane region" description="Helical" evidence="14">
    <location>
        <begin position="578"/>
        <end position="598"/>
    </location>
</feature>
<evidence type="ECO:0000256" key="1">
    <source>
        <dbReference type="ARBA" id="ARBA00004651"/>
    </source>
</evidence>
<dbReference type="KEGG" id="hazt:108682831"/>
<dbReference type="RefSeq" id="XP_047738210.1">
    <property type="nucleotide sequence ID" value="XM_047882254.1"/>
</dbReference>
<evidence type="ECO:0000256" key="10">
    <source>
        <dbReference type="ARBA" id="ARBA00023136"/>
    </source>
</evidence>
<dbReference type="Proteomes" id="UP000694843">
    <property type="component" value="Unplaced"/>
</dbReference>
<evidence type="ECO:0000256" key="12">
    <source>
        <dbReference type="PROSITE-ProRule" id="PRU01193"/>
    </source>
</evidence>
<dbReference type="GO" id="GO:0006811">
    <property type="term" value="P:monoatomic ion transport"/>
    <property type="evidence" value="ECO:0007669"/>
    <property type="project" value="UniProtKB-KW"/>
</dbReference>
<evidence type="ECO:0000256" key="14">
    <source>
        <dbReference type="SAM" id="Phobius"/>
    </source>
</evidence>
<comment type="subcellular location">
    <subcellularLocation>
        <location evidence="1">Cell membrane</location>
        <topology evidence="1">Multi-pass membrane protein</topology>
    </subcellularLocation>
</comment>
<dbReference type="GO" id="GO:0005886">
    <property type="term" value="C:plasma membrane"/>
    <property type="evidence" value="ECO:0007669"/>
    <property type="project" value="UniProtKB-SubCell"/>
</dbReference>
<evidence type="ECO:0000256" key="8">
    <source>
        <dbReference type="ARBA" id="ARBA00023065"/>
    </source>
</evidence>
<dbReference type="PROSITE" id="PS51371">
    <property type="entry name" value="CBS"/>
    <property type="match status" value="1"/>
</dbReference>
<dbReference type="PANTHER" id="PTHR12064:SF94">
    <property type="entry name" value="UNEXTENDED PROTEIN"/>
    <property type="match status" value="1"/>
</dbReference>
<evidence type="ECO:0000256" key="11">
    <source>
        <dbReference type="PROSITE-ProRule" id="PRU00703"/>
    </source>
</evidence>
<evidence type="ECO:0000256" key="7">
    <source>
        <dbReference type="ARBA" id="ARBA00022989"/>
    </source>
</evidence>
<feature type="transmembrane region" description="Helical" evidence="14">
    <location>
        <begin position="521"/>
        <end position="542"/>
    </location>
</feature>
<sequence>MATGGEWTFKKFLLLVVLSASCASDWPVESKDSLPSVKWAPDKPTIIAGQPVFLKLNLTGDILRNRTFLALTSFLPSEGSVPREKLSTSASRLRTNPDQSAFLHLRSYQTNELSAGDAWICASNDGLHWSALGEGAVLHVVRKDGTKSRGRRTASQVRLTHRASVDAEKFPRSSSVSDAPLDAEATLVPDTENVTIIANVPVVVGVSKAVNEVFWGAAHRRSHESQRHQPAQAHNRVKRASLDNYAIEENVHNRKPSAMTSDNIAKVIESNIEEDSLISKLIEDEPSQVSVGSGGQDARDVSLGNSQRHPNASRVSARVVTPVPLKSFVSVEGVDYEFYVHGIRVETHAKGISMSDDGVYELLAESPAVLRLFGVGLTTDTEVLFTAEPMTRGNSCTTRTSGSFKLHEAGPDFGLVEVRLPVMVGDQTRWHLCVRRTDSIVPATSQGNAPWLALTTYTLALPIWFQVLLLAILLTLSGLFSGLNLGLMALDKTELKIVSNTGTPTERRYARAIEPVRRHGNFLLCTLLLGNVLVNSTLTIILDGLGGGIVAVIGSTIGIVIFGEIIPQAICSRHGLAIGARTVWLVRVFMVITGAFAWPISKLLDWVLGEEIGNTYNRERLKELIKVTYGQNDLQADEQNIICGALELHRKTAKEIMTPLDDVFMLNIESCLNFNTINEIMKQGYSRIPVFENERTNIVSMLFIKDLAFIDPDDNTPLRTVSNYYQNALNFVFEDTTLDTIFKEFKEGNKGHMAFIQRINSEGEGDPFYEVVGIVTLEDVIEELIQAEIVDETDVIIDVNVSALEPFKEGMLSESILRRLVTQDVMHCIKISDPLNKQDPDTFIYTQGKAVDYFVLILEGHVEVTIGQENLTFESGPFTYFGTAALCMQPVVESISASTQLSGALLGSSLQSLDATKYSFTADYSVRAITEVIFMKLRRSQYIAARRAYKLEKSQKEGGASDHFDSEMATIMNEDDILASPVMERSSLSTPNSKEFVMNGTAISADGKPSNLELSERDRQQLGRQSTKRMKGDFSSMRHRRVSTPPGDFPQSSPASPMVAKPPRIGASTSAVNGDSRGRLENSASPVDVSNMDTEDGAASLRTSPSATSSQFSPLGKENPNVEACNRDSLAPPTPGADEDSCRISKSIS</sequence>
<organism evidence="19 20">
    <name type="scientific">Hyalella azteca</name>
    <name type="common">Amphipod</name>
    <dbReference type="NCBI Taxonomy" id="294128"/>
    <lineage>
        <taxon>Eukaryota</taxon>
        <taxon>Metazoa</taxon>
        <taxon>Ecdysozoa</taxon>
        <taxon>Arthropoda</taxon>
        <taxon>Crustacea</taxon>
        <taxon>Multicrustacea</taxon>
        <taxon>Malacostraca</taxon>
        <taxon>Eumalacostraca</taxon>
        <taxon>Peracarida</taxon>
        <taxon>Amphipoda</taxon>
        <taxon>Senticaudata</taxon>
        <taxon>Talitrida</taxon>
        <taxon>Talitroidea</taxon>
        <taxon>Hyalellidae</taxon>
        <taxon>Hyalella</taxon>
    </lineage>
</organism>
<evidence type="ECO:0000256" key="9">
    <source>
        <dbReference type="ARBA" id="ARBA00023122"/>
    </source>
</evidence>
<dbReference type="InterPro" id="IPR044751">
    <property type="entry name" value="Ion_transp-like_CBS"/>
</dbReference>